<keyword evidence="1" id="KW-0732">Signal</keyword>
<keyword evidence="4" id="KW-1185">Reference proteome</keyword>
<feature type="domain" description="PKD/Chitinase" evidence="2">
    <location>
        <begin position="936"/>
        <end position="1024"/>
    </location>
</feature>
<dbReference type="InterPro" id="IPR013783">
    <property type="entry name" value="Ig-like_fold"/>
</dbReference>
<feature type="chain" id="PRO_5003307984" evidence="1">
    <location>
        <begin position="18"/>
        <end position="1076"/>
    </location>
</feature>
<dbReference type="NCBIfam" id="NF041518">
    <property type="entry name" value="choice_anch_Q"/>
    <property type="match status" value="1"/>
</dbReference>
<feature type="domain" description="PKD/Chitinase" evidence="2">
    <location>
        <begin position="840"/>
        <end position="929"/>
    </location>
</feature>
<gene>
    <name evidence="3" type="ORF">Desaf_3501</name>
</gene>
<dbReference type="GO" id="GO:0031410">
    <property type="term" value="C:cytoplasmic vesicle"/>
    <property type="evidence" value="ECO:0007669"/>
    <property type="project" value="TreeGrafter"/>
</dbReference>
<dbReference type="InterPro" id="IPR035986">
    <property type="entry name" value="PKD_dom_sf"/>
</dbReference>
<dbReference type="SUPFAM" id="SSF51126">
    <property type="entry name" value="Pectin lyase-like"/>
    <property type="match status" value="2"/>
</dbReference>
<evidence type="ECO:0000313" key="4">
    <source>
        <dbReference type="Proteomes" id="UP000007844"/>
    </source>
</evidence>
<dbReference type="InterPro" id="IPR012334">
    <property type="entry name" value="Pectin_lyas_fold"/>
</dbReference>
<dbReference type="eggNOG" id="COG3210">
    <property type="taxonomic scope" value="Bacteria"/>
</dbReference>
<dbReference type="GO" id="GO:0016020">
    <property type="term" value="C:membrane"/>
    <property type="evidence" value="ECO:0007669"/>
    <property type="project" value="TreeGrafter"/>
</dbReference>
<dbReference type="InterPro" id="IPR011050">
    <property type="entry name" value="Pectin_lyase_fold/virulence"/>
</dbReference>
<organism evidence="3 4">
    <name type="scientific">Desulfocurvibacter africanus subsp. africanus str. Walvis Bay</name>
    <dbReference type="NCBI Taxonomy" id="690850"/>
    <lineage>
        <taxon>Bacteria</taxon>
        <taxon>Pseudomonadati</taxon>
        <taxon>Thermodesulfobacteriota</taxon>
        <taxon>Desulfovibrionia</taxon>
        <taxon>Desulfovibrionales</taxon>
        <taxon>Desulfovibrionaceae</taxon>
        <taxon>Desulfocurvibacter</taxon>
    </lineage>
</organism>
<dbReference type="HOGENOM" id="CLU_286795_0_0_7"/>
<name>F3YXK8_DESAF</name>
<dbReference type="Pfam" id="PF22352">
    <property type="entry name" value="K319L-like_PKD"/>
    <property type="match status" value="6"/>
</dbReference>
<dbReference type="CDD" id="cd00146">
    <property type="entry name" value="PKD"/>
    <property type="match status" value="2"/>
</dbReference>
<evidence type="ECO:0000256" key="1">
    <source>
        <dbReference type="SAM" id="SignalP"/>
    </source>
</evidence>
<sequence>MSLLLLVLMVCPCPGMAEETWTVSDLGDENKPNTLRYIINIANEGVLDVDVIDLTHLSGTILLWSPLVINMPSPGTIKRKLTIIGPGADVLAIDGRNLVRCLEVLAGEITIRGLTVRNGRAPTDPALGSLYGGCISFSGNYLTLEDCIVENGTAMSGGCIAGFNNLTLRRTTVRNGVVEGTASYGGRGGGISGFGLMEDCTVIGCRANRYGGGVFHGTANTTASIIRSTIVDCHVPPGDTGGGGIAKTDEGGLQIRDSLIRGCSAGRYGGGIYFKGTPPTSYGTPTAHLELINCTLTDNSAGTEGESGFSNAGAIYAHGRTYADFCTITRNSAADKVGGGVFREGPVVFKNSILSGNTASAAPYDYDDSGAVMEIFGGNVAPHAGGGALADPMLREVLAGGATVGYLPEQDSPALDGAMDCSGFVGDTITTDARGKTRPQGVECDAGAFEFQLPVADAGADRSVHKWDDVLLDGATSTPGEDGAITSWQWTQTGGSPSVTLNGADTELAVFEAPEVSLNEILTFRLTVTTTHGYTAEDTVAVTVISTPKPPVANAGPDQNVAAGASVTLDGSASSDPNGDSLTYSWTQTGGTPAVTLTGANTKQPTFTAPSTSHGATLVFRLTVKDITLMTHTDTVTVNVSPAPVSPVANAGPDQNAAAGVTVTLNGSASTDLNGDSLIYSWTQTGGTPTVTLTGANTAQPYFTAPSVMLNTVLVFSLTVTDPGGLSSTDTVAITVAHVESAPVANAGADQSVAAGATVTLDGSASSDANGDTLTYSWLQTGGTSVSLTGANTARPSFIAPSVSLGGATLFFTLTVTDTGGLSHSDTVTVNVARTEMPPVANAGGDRAVVVGDDVTLDGRASSDANGDSLTYSWTQTGGTSIGLLTDADTAQPSFIAPALATTLTFTLTVTDPGGLWSSDTVNVVVNPTYVAYPPVANAGADRSVATGATVALDGRASSDPNGDALIYSWAQIGGTGVSLTGANTAQPRFTAPDQAITLTFTLTVRDPGGLTDSDTVTVTVTESTGDGDGGGSGGGGGGGGCAFDPSAGYDPLGLEWLLLLAAMLLVRLRRLRRAS</sequence>
<dbReference type="EMBL" id="CP003221">
    <property type="protein sequence ID" value="EGJ51785.1"/>
    <property type="molecule type" value="Genomic_DNA"/>
</dbReference>
<dbReference type="SUPFAM" id="SSF49299">
    <property type="entry name" value="PKD domain"/>
    <property type="match status" value="5"/>
</dbReference>
<dbReference type="STRING" id="690850.Desaf_3501"/>
<dbReference type="Gene3D" id="2.60.40.10">
    <property type="entry name" value="Immunoglobulins"/>
    <property type="match status" value="6"/>
</dbReference>
<feature type="domain" description="PKD/Chitinase" evidence="2">
    <location>
        <begin position="648"/>
        <end position="739"/>
    </location>
</feature>
<dbReference type="PANTHER" id="PTHR46182:SF2">
    <property type="entry name" value="FI19480P1"/>
    <property type="match status" value="1"/>
</dbReference>
<dbReference type="InterPro" id="IPR059226">
    <property type="entry name" value="Choice_anch_Q_dom"/>
</dbReference>
<reference evidence="3 4" key="1">
    <citation type="journal article" date="2011" name="J. Bacteriol.">
        <title>Genome sequence of the mercury-methylating and pleomorphic Desulfovibrio africanus Strain Walvis Bay.</title>
        <authorList>
            <person name="Brown S.D."/>
            <person name="Wall J.D."/>
            <person name="Kucken A.M."/>
            <person name="Gilmour C.C."/>
            <person name="Podar M."/>
            <person name="Brandt C.C."/>
            <person name="Teshima H."/>
            <person name="Detter J.C."/>
            <person name="Han C.S."/>
            <person name="Land M.L."/>
            <person name="Lucas S."/>
            <person name="Han J."/>
            <person name="Pennacchio L."/>
            <person name="Nolan M."/>
            <person name="Pitluck S."/>
            <person name="Woyke T."/>
            <person name="Goodwin L."/>
            <person name="Palumbo A.V."/>
            <person name="Elias D.A."/>
        </authorList>
    </citation>
    <scope>NUCLEOTIDE SEQUENCE [LARGE SCALE GENOMIC DNA]</scope>
    <source>
        <strain evidence="3 4">Walvis Bay</strain>
    </source>
</reference>
<feature type="signal peptide" evidence="1">
    <location>
        <begin position="1"/>
        <end position="17"/>
    </location>
</feature>
<protein>
    <submittedName>
        <fullName evidence="3">PKD domain containing protein</fullName>
    </submittedName>
</protein>
<dbReference type="Gene3D" id="2.160.20.10">
    <property type="entry name" value="Single-stranded right-handed beta-helix, Pectin lyase-like"/>
    <property type="match status" value="1"/>
</dbReference>
<accession>F3YXK8</accession>
<dbReference type="InterPro" id="IPR022409">
    <property type="entry name" value="PKD/Chitinase_dom"/>
</dbReference>
<dbReference type="eggNOG" id="COG4412">
    <property type="taxonomic scope" value="Bacteria"/>
</dbReference>
<dbReference type="Proteomes" id="UP000007844">
    <property type="component" value="Chromosome"/>
</dbReference>
<evidence type="ECO:0000313" key="3">
    <source>
        <dbReference type="EMBL" id="EGJ51785.1"/>
    </source>
</evidence>
<dbReference type="InterPro" id="IPR029865">
    <property type="entry name" value="KIAA0319-like"/>
</dbReference>
<dbReference type="KEGG" id="daf:Desaf_3501"/>
<dbReference type="AlphaFoldDB" id="F3YXK8"/>
<proteinExistence type="predicted"/>
<feature type="domain" description="PKD/Chitinase" evidence="2">
    <location>
        <begin position="744"/>
        <end position="835"/>
    </location>
</feature>
<feature type="domain" description="PKD/Chitinase" evidence="2">
    <location>
        <begin position="552"/>
        <end position="643"/>
    </location>
</feature>
<evidence type="ECO:0000259" key="2">
    <source>
        <dbReference type="SMART" id="SM00089"/>
    </source>
</evidence>
<dbReference type="PANTHER" id="PTHR46182">
    <property type="entry name" value="FI19480P1"/>
    <property type="match status" value="1"/>
</dbReference>
<dbReference type="SMART" id="SM00089">
    <property type="entry name" value="PKD"/>
    <property type="match status" value="5"/>
</dbReference>